<gene>
    <name evidence="1" type="ORF">A245_32893</name>
</gene>
<accession>A0A656JQM2</accession>
<dbReference type="EMBL" id="AOKF01002812">
    <property type="protein sequence ID" value="EPN44667.1"/>
    <property type="molecule type" value="Genomic_DNA"/>
</dbReference>
<dbReference type="SUPFAM" id="SSF56645">
    <property type="entry name" value="Acyl-CoA dehydrogenase NM domain-like"/>
    <property type="match status" value="1"/>
</dbReference>
<name>A0A656JQM2_PSESF</name>
<dbReference type="AlphaFoldDB" id="A0A656JQM2"/>
<organism evidence="1 2">
    <name type="scientific">Pseudomonas syringae pv. actinidiae ICMP 19096</name>
    <dbReference type="NCBI Taxonomy" id="1194405"/>
    <lineage>
        <taxon>Bacteria</taxon>
        <taxon>Pseudomonadati</taxon>
        <taxon>Pseudomonadota</taxon>
        <taxon>Gammaproteobacteria</taxon>
        <taxon>Pseudomonadales</taxon>
        <taxon>Pseudomonadaceae</taxon>
        <taxon>Pseudomonas</taxon>
        <taxon>Pseudomonas syringae</taxon>
    </lineage>
</organism>
<dbReference type="InterPro" id="IPR046373">
    <property type="entry name" value="Acyl-CoA_Oxase/DH_mid-dom_sf"/>
</dbReference>
<protein>
    <submittedName>
        <fullName evidence="1">Acyl-CoA dehydrogenase family protein</fullName>
    </submittedName>
</protein>
<evidence type="ECO:0000313" key="1">
    <source>
        <dbReference type="EMBL" id="EPN44667.1"/>
    </source>
</evidence>
<feature type="non-terminal residue" evidence="1">
    <location>
        <position position="1"/>
    </location>
</feature>
<dbReference type="Proteomes" id="UP000018849">
    <property type="component" value="Unassembled WGS sequence"/>
</dbReference>
<dbReference type="Gene3D" id="2.40.110.10">
    <property type="entry name" value="Butyryl-CoA Dehydrogenase, subunit A, domain 2"/>
    <property type="match status" value="1"/>
</dbReference>
<sequence length="75" mass="8080">EALAGGRFGNALAELGTKTAHDRTTRLTRDGDGYRINGRKFYATGALYAQRIPTSVVDDDGVQQLAFVPHDSEGL</sequence>
<dbReference type="InterPro" id="IPR009100">
    <property type="entry name" value="AcylCoA_DH/oxidase_NM_dom_sf"/>
</dbReference>
<comment type="caution">
    <text evidence="1">The sequence shown here is derived from an EMBL/GenBank/DDBJ whole genome shotgun (WGS) entry which is preliminary data.</text>
</comment>
<proteinExistence type="predicted"/>
<dbReference type="GO" id="GO:0016627">
    <property type="term" value="F:oxidoreductase activity, acting on the CH-CH group of donors"/>
    <property type="evidence" value="ECO:0007669"/>
    <property type="project" value="InterPro"/>
</dbReference>
<feature type="non-terminal residue" evidence="1">
    <location>
        <position position="75"/>
    </location>
</feature>
<reference evidence="1 2" key="1">
    <citation type="journal article" date="2013" name="PLoS Pathog.">
        <title>Genomic analysis of the Kiwifruit pathogen Pseudomonas syringae pv. actinidiae provides insight into the origins of an emergent plant disease.</title>
        <authorList>
            <person name="McCann H.C."/>
            <person name="Rikkerink E.H."/>
            <person name="Bertels F."/>
            <person name="Fiers M."/>
            <person name="Lu A."/>
            <person name="Rees-George J."/>
            <person name="Andersen M.T."/>
            <person name="Gleave A.P."/>
            <person name="Haubold B."/>
            <person name="Wohlers M.W."/>
            <person name="Guttman D.S."/>
            <person name="Wang P.W."/>
            <person name="Straub C."/>
            <person name="Vanneste J.L."/>
            <person name="Rainey P.B."/>
            <person name="Templeton M.D."/>
        </authorList>
    </citation>
    <scope>NUCLEOTIDE SEQUENCE [LARGE SCALE GENOMIC DNA]</scope>
    <source>
        <strain evidence="1 2">ICMP 19096</strain>
    </source>
</reference>
<evidence type="ECO:0000313" key="2">
    <source>
        <dbReference type="Proteomes" id="UP000018849"/>
    </source>
</evidence>